<gene>
    <name evidence="2" type="ORF">METZ01_LOCUS441926</name>
</gene>
<keyword evidence="1" id="KW-0812">Transmembrane</keyword>
<accession>A0A382Z0N6</accession>
<dbReference type="AlphaFoldDB" id="A0A382Z0N6"/>
<dbReference type="EMBL" id="UINC01180065">
    <property type="protein sequence ID" value="SVD89072.1"/>
    <property type="molecule type" value="Genomic_DNA"/>
</dbReference>
<feature type="non-terminal residue" evidence="2">
    <location>
        <position position="90"/>
    </location>
</feature>
<evidence type="ECO:0000313" key="2">
    <source>
        <dbReference type="EMBL" id="SVD89072.1"/>
    </source>
</evidence>
<sequence length="90" mass="9883">MAQLEQCAVLSWPFRATVNNAFRLILCCGVWLLTICGAITLLSTYVITDRSGLAMADIGTTFNYEAARANFKLDVPANFNFAFDVLAKQA</sequence>
<feature type="transmembrane region" description="Helical" evidence="1">
    <location>
        <begin position="21"/>
        <end position="47"/>
    </location>
</feature>
<evidence type="ECO:0000256" key="1">
    <source>
        <dbReference type="SAM" id="Phobius"/>
    </source>
</evidence>
<name>A0A382Z0N6_9ZZZZ</name>
<organism evidence="2">
    <name type="scientific">marine metagenome</name>
    <dbReference type="NCBI Taxonomy" id="408172"/>
    <lineage>
        <taxon>unclassified sequences</taxon>
        <taxon>metagenomes</taxon>
        <taxon>ecological metagenomes</taxon>
    </lineage>
</organism>
<reference evidence="2" key="1">
    <citation type="submission" date="2018-05" db="EMBL/GenBank/DDBJ databases">
        <authorList>
            <person name="Lanie J.A."/>
            <person name="Ng W.-L."/>
            <person name="Kazmierczak K.M."/>
            <person name="Andrzejewski T.M."/>
            <person name="Davidsen T.M."/>
            <person name="Wayne K.J."/>
            <person name="Tettelin H."/>
            <person name="Glass J.I."/>
            <person name="Rusch D."/>
            <person name="Podicherti R."/>
            <person name="Tsui H.-C.T."/>
            <person name="Winkler M.E."/>
        </authorList>
    </citation>
    <scope>NUCLEOTIDE SEQUENCE</scope>
</reference>
<proteinExistence type="predicted"/>
<keyword evidence="1" id="KW-0472">Membrane</keyword>
<protein>
    <submittedName>
        <fullName evidence="2">Uncharacterized protein</fullName>
    </submittedName>
</protein>
<keyword evidence="1" id="KW-1133">Transmembrane helix</keyword>